<keyword evidence="2" id="KW-1185">Reference proteome</keyword>
<evidence type="ECO:0000313" key="1">
    <source>
        <dbReference type="EMBL" id="KAJ8642355.1"/>
    </source>
</evidence>
<comment type="caution">
    <text evidence="1">The sequence shown here is derived from an EMBL/GenBank/DDBJ whole genome shotgun (WGS) entry which is preliminary data.</text>
</comment>
<organism evidence="1 2">
    <name type="scientific">Persea americana</name>
    <name type="common">Avocado</name>
    <dbReference type="NCBI Taxonomy" id="3435"/>
    <lineage>
        <taxon>Eukaryota</taxon>
        <taxon>Viridiplantae</taxon>
        <taxon>Streptophyta</taxon>
        <taxon>Embryophyta</taxon>
        <taxon>Tracheophyta</taxon>
        <taxon>Spermatophyta</taxon>
        <taxon>Magnoliopsida</taxon>
        <taxon>Magnoliidae</taxon>
        <taxon>Laurales</taxon>
        <taxon>Lauraceae</taxon>
        <taxon>Persea</taxon>
    </lineage>
</organism>
<dbReference type="EMBL" id="CM056813">
    <property type="protein sequence ID" value="KAJ8642355.1"/>
    <property type="molecule type" value="Genomic_DNA"/>
</dbReference>
<reference evidence="1 2" key="1">
    <citation type="journal article" date="2022" name="Hortic Res">
        <title>A haplotype resolved chromosomal level avocado genome allows analysis of novel avocado genes.</title>
        <authorList>
            <person name="Nath O."/>
            <person name="Fletcher S.J."/>
            <person name="Hayward A."/>
            <person name="Shaw L.M."/>
            <person name="Masouleh A.K."/>
            <person name="Furtado A."/>
            <person name="Henry R.J."/>
            <person name="Mitter N."/>
        </authorList>
    </citation>
    <scope>NUCLEOTIDE SEQUENCE [LARGE SCALE GENOMIC DNA]</scope>
    <source>
        <strain evidence="2">cv. Hass</strain>
    </source>
</reference>
<accession>A0ACC2M9N2</accession>
<protein>
    <submittedName>
        <fullName evidence="1">Uncharacterized protein</fullName>
    </submittedName>
</protein>
<dbReference type="Proteomes" id="UP001234297">
    <property type="component" value="Chromosome 5"/>
</dbReference>
<evidence type="ECO:0000313" key="2">
    <source>
        <dbReference type="Proteomes" id="UP001234297"/>
    </source>
</evidence>
<name>A0ACC2M9N2_PERAE</name>
<gene>
    <name evidence="1" type="ORF">MRB53_019049</name>
</gene>
<proteinExistence type="predicted"/>
<sequence length="73" mass="8455">MMIMEREVSIRATWVTWWNDMKPAFLNEALINNPIMGRRLGKEEDLKAKEAELIRGNTPLNNATSFHIKKKVG</sequence>